<dbReference type="PANTHER" id="PTHR11012:SF4">
    <property type="entry name" value="LD42035P"/>
    <property type="match status" value="1"/>
</dbReference>
<evidence type="ECO:0000313" key="2">
    <source>
        <dbReference type="EMBL" id="JAQ05948.1"/>
    </source>
</evidence>
<protein>
    <recommendedName>
        <fullName evidence="1">CHK kinase-like domain-containing protein</fullName>
    </recommendedName>
</protein>
<accession>A0A146LCE5</accession>
<dbReference type="SMART" id="SM00587">
    <property type="entry name" value="CHK"/>
    <property type="match status" value="1"/>
</dbReference>
<reference evidence="2" key="1">
    <citation type="journal article" date="2016" name="Gigascience">
        <title>De novo construction of an expanded transcriptome assembly for the western tarnished plant bug, Lygus hesperus.</title>
        <authorList>
            <person name="Tassone E.E."/>
            <person name="Geib S.M."/>
            <person name="Hall B."/>
            <person name="Fabrick J.A."/>
            <person name="Brent C.S."/>
            <person name="Hull J.J."/>
        </authorList>
    </citation>
    <scope>NUCLEOTIDE SEQUENCE</scope>
</reference>
<dbReference type="InterPro" id="IPR015897">
    <property type="entry name" value="CHK_kinase-like"/>
</dbReference>
<sequence length="451" mass="50684">DFSTPHHRYLHFLSVLKPVTCRKQRRNFPMRIMDMLTEKLENLAKQGVFGEGSFLRVQNTLDSGKGAQFQSEIAFLRVDLVIATGKIIGVPLIVKLQVKEEELREENVGDVQFFNEVTMYKTILPELGALDLGLCPKMFHGEAHNGKNPEQDIVVIEDLCPQGYKVPEKLFLDADHLVMAMKKIGQLHGLSYKMKVSSPERLFELRNMLIPKVIDDSKGLNDACLARGFKPLVESSPSYSVVNKVYKKLVVADAVDVAYSLQKPEEPFAVITHGDFNGNNILYKYDASGNVVDMKMIDFGFASYLDPAVDIAFFLYMNSSPETRKLHWDSFLNAYWEGVISVAGDPGFSYSEFHHHFAERAICGYVACSFFLPMMLVGGLSNEVWIHMTADERKNYFSTLGGKESTAAVSAIVSHLLAEGYLDAYLRNLDKVEPPKETLTPGYTNITFNFA</sequence>
<dbReference type="InterPro" id="IPR004119">
    <property type="entry name" value="EcKL"/>
</dbReference>
<organism evidence="2">
    <name type="scientific">Lygus hesperus</name>
    <name type="common">Western plant bug</name>
    <dbReference type="NCBI Taxonomy" id="30085"/>
    <lineage>
        <taxon>Eukaryota</taxon>
        <taxon>Metazoa</taxon>
        <taxon>Ecdysozoa</taxon>
        <taxon>Arthropoda</taxon>
        <taxon>Hexapoda</taxon>
        <taxon>Insecta</taxon>
        <taxon>Pterygota</taxon>
        <taxon>Neoptera</taxon>
        <taxon>Paraneoptera</taxon>
        <taxon>Hemiptera</taxon>
        <taxon>Heteroptera</taxon>
        <taxon>Panheteroptera</taxon>
        <taxon>Cimicomorpha</taxon>
        <taxon>Miridae</taxon>
        <taxon>Mirini</taxon>
        <taxon>Lygus</taxon>
    </lineage>
</organism>
<dbReference type="Gene3D" id="3.90.1200.10">
    <property type="match status" value="1"/>
</dbReference>
<dbReference type="InterPro" id="IPR011009">
    <property type="entry name" value="Kinase-like_dom_sf"/>
</dbReference>
<feature type="non-terminal residue" evidence="2">
    <location>
        <position position="1"/>
    </location>
</feature>
<dbReference type="AlphaFoldDB" id="A0A146LCE5"/>
<dbReference type="Pfam" id="PF02958">
    <property type="entry name" value="EcKL"/>
    <property type="match status" value="1"/>
</dbReference>
<feature type="domain" description="CHK kinase-like" evidence="1">
    <location>
        <begin position="154"/>
        <end position="345"/>
    </location>
</feature>
<name>A0A146LCE5_LYGHE</name>
<proteinExistence type="predicted"/>
<evidence type="ECO:0000259" key="1">
    <source>
        <dbReference type="SMART" id="SM00587"/>
    </source>
</evidence>
<gene>
    <name evidence="2" type="ORF">g.64627</name>
</gene>
<dbReference type="EMBL" id="GDHC01012681">
    <property type="protein sequence ID" value="JAQ05948.1"/>
    <property type="molecule type" value="Transcribed_RNA"/>
</dbReference>
<dbReference type="PANTHER" id="PTHR11012">
    <property type="entry name" value="PROTEIN KINASE-LIKE DOMAIN-CONTAINING"/>
    <property type="match status" value="1"/>
</dbReference>
<dbReference type="SUPFAM" id="SSF56112">
    <property type="entry name" value="Protein kinase-like (PK-like)"/>
    <property type="match status" value="1"/>
</dbReference>